<protein>
    <submittedName>
        <fullName evidence="7">D-methionine binding lipoprotein, ABC-type metal ion transport system</fullName>
    </submittedName>
</protein>
<dbReference type="RefSeq" id="WP_013385041.1">
    <property type="nucleotide sequence ID" value="NC_017384.1"/>
</dbReference>
<dbReference type="AlphaFoldDB" id="F9Y3Y5"/>
<proteinExistence type="inferred from homology"/>
<dbReference type="OrthoDB" id="9812878at2"/>
<dbReference type="PATRIC" id="fig|759362.5.peg.1898"/>
<dbReference type="Gene3D" id="3.40.190.10">
    <property type="entry name" value="Periplasmic binding protein-like II"/>
    <property type="match status" value="2"/>
</dbReference>
<evidence type="ECO:0000256" key="1">
    <source>
        <dbReference type="ARBA" id="ARBA00004635"/>
    </source>
</evidence>
<dbReference type="InterPro" id="IPR004872">
    <property type="entry name" value="Lipoprotein_NlpA"/>
</dbReference>
<comment type="subcellular location">
    <subcellularLocation>
        <location evidence="1">Membrane</location>
        <topology evidence="1">Lipid-anchor</topology>
    </subcellularLocation>
</comment>
<dbReference type="GO" id="GO:0016020">
    <property type="term" value="C:membrane"/>
    <property type="evidence" value="ECO:0007669"/>
    <property type="project" value="UniProtKB-SubCell"/>
</dbReference>
<evidence type="ECO:0000256" key="3">
    <source>
        <dbReference type="ARBA" id="ARBA00022729"/>
    </source>
</evidence>
<dbReference type="KEGG" id="kvl:KVU_1837"/>
<keyword evidence="5" id="KW-0564">Palmitate</keyword>
<sequence>MRSLTLATRLGAGLAAFAWFGPAAALTIGVIPGAASDSIEAAAVDARAAGMEIEVIEFSDWTIPNVALTSGDLDLNYFQHGPFLAAQVEATGADLVSVGSGYQPRIGLYSNRYDSLDALPDGATVGVASDPVNQGRGLQLLQAAGLVTLAEGKGYLVSVDDIIQNPRNLNIVEIEGTQLVHAMQDLDLVQGLPAQIVNAGLVEKAGQAIVFSDQEVADFSIQFVTRGEKADDAEIQQFIAIYYNSEAARAAIHQAFASNENLYSLRWLQD</sequence>
<accession>F9Y3Y5</accession>
<dbReference type="PANTHER" id="PTHR30429">
    <property type="entry name" value="D-METHIONINE-BINDING LIPOPROTEIN METQ"/>
    <property type="match status" value="1"/>
</dbReference>
<keyword evidence="8" id="KW-1185">Reference proteome</keyword>
<evidence type="ECO:0000256" key="2">
    <source>
        <dbReference type="ARBA" id="ARBA00008973"/>
    </source>
</evidence>
<dbReference type="Pfam" id="PF03180">
    <property type="entry name" value="Lipoprotein_9"/>
    <property type="match status" value="1"/>
</dbReference>
<evidence type="ECO:0000256" key="6">
    <source>
        <dbReference type="ARBA" id="ARBA00023288"/>
    </source>
</evidence>
<keyword evidence="3" id="KW-0732">Signal</keyword>
<gene>
    <name evidence="7" type="ordered locus">KVU_1837</name>
</gene>
<keyword evidence="4" id="KW-0472">Membrane</keyword>
<organism evidence="7 8">
    <name type="scientific">Ketogulonicigenium vulgare (strain WSH-001)</name>
    <dbReference type="NCBI Taxonomy" id="759362"/>
    <lineage>
        <taxon>Bacteria</taxon>
        <taxon>Pseudomonadati</taxon>
        <taxon>Pseudomonadota</taxon>
        <taxon>Alphaproteobacteria</taxon>
        <taxon>Rhodobacterales</taxon>
        <taxon>Roseobacteraceae</taxon>
        <taxon>Ketogulonicigenium</taxon>
    </lineage>
</organism>
<dbReference type="EMBL" id="CP002018">
    <property type="protein sequence ID" value="AEM41676.1"/>
    <property type="molecule type" value="Genomic_DNA"/>
</dbReference>
<evidence type="ECO:0000256" key="5">
    <source>
        <dbReference type="ARBA" id="ARBA00023139"/>
    </source>
</evidence>
<dbReference type="SUPFAM" id="SSF53850">
    <property type="entry name" value="Periplasmic binding protein-like II"/>
    <property type="match status" value="1"/>
</dbReference>
<evidence type="ECO:0000313" key="8">
    <source>
        <dbReference type="Proteomes" id="UP000000692"/>
    </source>
</evidence>
<dbReference type="PANTHER" id="PTHR30429:SF1">
    <property type="entry name" value="D-METHIONINE-BINDING LIPOPROTEIN METQ-RELATED"/>
    <property type="match status" value="1"/>
</dbReference>
<name>F9Y3Y5_KETVW</name>
<dbReference type="Proteomes" id="UP000000692">
    <property type="component" value="Chromosome"/>
</dbReference>
<evidence type="ECO:0000256" key="4">
    <source>
        <dbReference type="ARBA" id="ARBA00023136"/>
    </source>
</evidence>
<evidence type="ECO:0000313" key="7">
    <source>
        <dbReference type="EMBL" id="AEM41676.1"/>
    </source>
</evidence>
<reference evidence="7 8" key="1">
    <citation type="journal article" date="2011" name="J. Bacteriol.">
        <title>Complete genome sequence of the industrial strain Ketogulonicigenium vulgare WSH-001.</title>
        <authorList>
            <person name="Liu L."/>
            <person name="Li Y."/>
            <person name="Zhang J."/>
            <person name="Zhou Z."/>
            <person name="Liu J."/>
            <person name="Li X."/>
            <person name="Zhou J."/>
            <person name="Du G."/>
            <person name="Wang L."/>
            <person name="Chen J."/>
        </authorList>
    </citation>
    <scope>NUCLEOTIDE SEQUENCE [LARGE SCALE GENOMIC DNA]</scope>
    <source>
        <strain evidence="7 8">WSH-001</strain>
    </source>
</reference>
<comment type="similarity">
    <text evidence="2">Belongs to the NlpA lipoprotein family.</text>
</comment>
<keyword evidence="6 7" id="KW-0449">Lipoprotein</keyword>
<dbReference type="HOGENOM" id="CLU_067080_3_0_5"/>
<dbReference type="eggNOG" id="COG1464">
    <property type="taxonomic scope" value="Bacteria"/>
</dbReference>